<evidence type="ECO:0000313" key="4">
    <source>
        <dbReference type="Proteomes" id="UP000198211"/>
    </source>
</evidence>
<dbReference type="OrthoDB" id="154361at2759"/>
<evidence type="ECO:0000259" key="2">
    <source>
        <dbReference type="Pfam" id="PF03732"/>
    </source>
</evidence>
<dbReference type="EMBL" id="NBNE01007576">
    <property type="protein sequence ID" value="OWZ00482.1"/>
    <property type="molecule type" value="Genomic_DNA"/>
</dbReference>
<comment type="caution">
    <text evidence="3">The sequence shown here is derived from an EMBL/GenBank/DDBJ whole genome shotgun (WGS) entry which is preliminary data.</text>
</comment>
<dbReference type="Proteomes" id="UP000198211">
    <property type="component" value="Unassembled WGS sequence"/>
</dbReference>
<name>A0A225V5A2_9STRA</name>
<gene>
    <name evidence="3" type="ORF">PHMEG_00028318</name>
</gene>
<feature type="region of interest" description="Disordered" evidence="1">
    <location>
        <begin position="256"/>
        <end position="280"/>
    </location>
</feature>
<dbReference type="AlphaFoldDB" id="A0A225V5A2"/>
<organism evidence="3 4">
    <name type="scientific">Phytophthora megakarya</name>
    <dbReference type="NCBI Taxonomy" id="4795"/>
    <lineage>
        <taxon>Eukaryota</taxon>
        <taxon>Sar</taxon>
        <taxon>Stramenopiles</taxon>
        <taxon>Oomycota</taxon>
        <taxon>Peronosporomycetes</taxon>
        <taxon>Peronosporales</taxon>
        <taxon>Peronosporaceae</taxon>
        <taxon>Phytophthora</taxon>
    </lineage>
</organism>
<dbReference type="STRING" id="4795.A0A225V5A2"/>
<dbReference type="Pfam" id="PF03732">
    <property type="entry name" value="Retrotrans_gag"/>
    <property type="match status" value="1"/>
</dbReference>
<feature type="domain" description="Retrotransposon gag" evidence="2">
    <location>
        <begin position="127"/>
        <end position="222"/>
    </location>
</feature>
<keyword evidence="4" id="KW-1185">Reference proteome</keyword>
<evidence type="ECO:0000313" key="3">
    <source>
        <dbReference type="EMBL" id="OWZ00482.1"/>
    </source>
</evidence>
<evidence type="ECO:0000256" key="1">
    <source>
        <dbReference type="SAM" id="MobiDB-lite"/>
    </source>
</evidence>
<sequence>MEHAVFTSLPPDKLETLKKLISLLSPEGITHLASQGPEAVSARLGAFASYEKAPLEHVQEGVNAVSSATPVTAASLTHGRSDRPKPLVLCVKTFEGKEEENLLLWTRDLEMAMGSALLKGEQQCVALAISKLGGRAREWALTCGTSVDAAFPTWDQLKQQLARVFVPPNQAYRVRLAFLTTHQSKKDLLNYIQELRTLVAGMASDSLPEVVTVTVFMEGLRTGAARANVFRVHPTSFEEAVSVALNAEHNFKSARLGGSAGSAGSSSGPEPMDHSKAEEVPPSLLLSSAPASVYALCAGVPGTYGLVACCATRPMLSRAEAPLRIPPQVRRGETTTPSWRGAPYWGITDFCWARIGGTQPRRELSSLTL</sequence>
<dbReference type="InterPro" id="IPR005162">
    <property type="entry name" value="Retrotrans_gag_dom"/>
</dbReference>
<protein>
    <submittedName>
        <fullName evidence="3">Polyprotein</fullName>
    </submittedName>
</protein>
<proteinExistence type="predicted"/>
<accession>A0A225V5A2</accession>
<reference evidence="4" key="1">
    <citation type="submission" date="2017-03" db="EMBL/GenBank/DDBJ databases">
        <title>Phytopthora megakarya and P. palmivora, two closely related causual agents of cacao black pod achieved similar genome size and gene model numbers by different mechanisms.</title>
        <authorList>
            <person name="Ali S."/>
            <person name="Shao J."/>
            <person name="Larry D.J."/>
            <person name="Kronmiller B."/>
            <person name="Shen D."/>
            <person name="Strem M.D."/>
            <person name="Melnick R.L."/>
            <person name="Guiltinan M.J."/>
            <person name="Tyler B.M."/>
            <person name="Meinhardt L.W."/>
            <person name="Bailey B.A."/>
        </authorList>
    </citation>
    <scope>NUCLEOTIDE SEQUENCE [LARGE SCALE GENOMIC DNA]</scope>
    <source>
        <strain evidence="4">zdho120</strain>
    </source>
</reference>